<evidence type="ECO:0000256" key="3">
    <source>
        <dbReference type="ARBA" id="ARBA00022741"/>
    </source>
</evidence>
<dbReference type="SUPFAM" id="SSF52972">
    <property type="entry name" value="ITPase-like"/>
    <property type="match status" value="1"/>
</dbReference>
<evidence type="ECO:0000256" key="5">
    <source>
        <dbReference type="ARBA" id="ARBA00022842"/>
    </source>
</evidence>
<protein>
    <recommendedName>
        <fullName evidence="7">dITP/XTP pyrophosphatase</fullName>
        <ecNumber evidence="7">3.6.1.66</ecNumber>
    </recommendedName>
    <alternativeName>
        <fullName evidence="7">Non-canonical purine NTP pyrophosphatase</fullName>
    </alternativeName>
    <alternativeName>
        <fullName evidence="7">Non-standard purine NTP pyrophosphatase</fullName>
    </alternativeName>
    <alternativeName>
        <fullName evidence="7">Nucleoside-triphosphate diphosphatase</fullName>
    </alternativeName>
    <alternativeName>
        <fullName evidence="7">Nucleoside-triphosphate pyrophosphatase</fullName>
        <shortName evidence="7">NTPase</shortName>
    </alternativeName>
</protein>
<dbReference type="Gene3D" id="3.90.950.10">
    <property type="match status" value="1"/>
</dbReference>
<keyword evidence="2 7" id="KW-0479">Metal-binding</keyword>
<dbReference type="NCBIfam" id="NF011397">
    <property type="entry name" value="PRK14822.1"/>
    <property type="match status" value="1"/>
</dbReference>
<dbReference type="PANTHER" id="PTHR11067">
    <property type="entry name" value="INOSINE TRIPHOSPHATE PYROPHOSPHATASE/HAM1 PROTEIN"/>
    <property type="match status" value="1"/>
</dbReference>
<comment type="function">
    <text evidence="7">Pyrophosphatase that catalyzes the hydrolysis of nucleoside triphosphates to their monophosphate derivatives, with a high preference for the non-canonical purine nucleotides XTP (xanthosine triphosphate), dITP (deoxyinosine triphosphate) and ITP. Seems to function as a house-cleaning enzyme that removes non-canonical purine nucleotides from the nucleotide pool, thus preventing their incorporation into DNA/RNA and avoiding chromosomal lesions.</text>
</comment>
<dbReference type="CDD" id="cd00515">
    <property type="entry name" value="HAM1"/>
    <property type="match status" value="1"/>
</dbReference>
<feature type="binding site" evidence="7">
    <location>
        <position position="70"/>
    </location>
    <ligand>
        <name>Mg(2+)</name>
        <dbReference type="ChEBI" id="CHEBI:18420"/>
    </ligand>
</feature>
<feature type="binding site" evidence="7">
    <location>
        <begin position="181"/>
        <end position="182"/>
    </location>
    <ligand>
        <name>substrate</name>
    </ligand>
</feature>
<comment type="subunit">
    <text evidence="7">Homodimer.</text>
</comment>
<dbReference type="GO" id="GO:0036220">
    <property type="term" value="F:ITP diphosphatase activity"/>
    <property type="evidence" value="ECO:0007669"/>
    <property type="project" value="UniProtKB-EC"/>
</dbReference>
<evidence type="ECO:0000256" key="2">
    <source>
        <dbReference type="ARBA" id="ARBA00022723"/>
    </source>
</evidence>
<evidence type="ECO:0000256" key="8">
    <source>
        <dbReference type="RuleBase" id="RU003781"/>
    </source>
</evidence>
<dbReference type="RefSeq" id="WP_313831158.1">
    <property type="nucleotide sequence ID" value="NZ_JAQOUE010000001.1"/>
</dbReference>
<organism evidence="9 10">
    <name type="scientific">Candidatus Nitronereus thalassa</name>
    <dbReference type="NCBI Taxonomy" id="3020898"/>
    <lineage>
        <taxon>Bacteria</taxon>
        <taxon>Pseudomonadati</taxon>
        <taxon>Nitrospirota</taxon>
        <taxon>Nitrospiria</taxon>
        <taxon>Nitrospirales</taxon>
        <taxon>Nitrospiraceae</taxon>
        <taxon>Candidatus Nitronereus</taxon>
    </lineage>
</organism>
<evidence type="ECO:0000313" key="10">
    <source>
        <dbReference type="Proteomes" id="UP001250932"/>
    </source>
</evidence>
<keyword evidence="3 7" id="KW-0547">Nucleotide-binding</keyword>
<dbReference type="Pfam" id="PF01725">
    <property type="entry name" value="Ham1p_like"/>
    <property type="match status" value="1"/>
</dbReference>
<dbReference type="InterPro" id="IPR020922">
    <property type="entry name" value="dITP/XTP_pyrophosphatase"/>
</dbReference>
<comment type="catalytic activity">
    <reaction evidence="7">
        <text>dITP + H2O = dIMP + diphosphate + H(+)</text>
        <dbReference type="Rhea" id="RHEA:28342"/>
        <dbReference type="ChEBI" id="CHEBI:15377"/>
        <dbReference type="ChEBI" id="CHEBI:15378"/>
        <dbReference type="ChEBI" id="CHEBI:33019"/>
        <dbReference type="ChEBI" id="CHEBI:61194"/>
        <dbReference type="ChEBI" id="CHEBI:61382"/>
        <dbReference type="EC" id="3.6.1.66"/>
    </reaction>
</comment>
<proteinExistence type="inferred from homology"/>
<feature type="binding site" evidence="7">
    <location>
        <begin position="153"/>
        <end position="156"/>
    </location>
    <ligand>
        <name>substrate</name>
    </ligand>
</feature>
<evidence type="ECO:0000256" key="7">
    <source>
        <dbReference type="HAMAP-Rule" id="MF_01405"/>
    </source>
</evidence>
<keyword evidence="5 7" id="KW-0460">Magnesium</keyword>
<sequence length="199" mass="21539">MLELVLATGNRDKQKEMVALLSDLPITIRTLNEFEPVPPIIEDGETCEANAMKKATIIANHTGCLALADDTGLEVEALGGRPGVYAARYAGEDATYEDNCRKLLKEMAGVPVEKRSARFVTVVAIADPSSSVQVVEGELNGMIAEARSGNDGFGYDPVFLVPEFGKTLAQMTLEEKNQISHRGRALVKAKAVLHQKIQQ</sequence>
<accession>A0ABU3K349</accession>
<dbReference type="NCBIfam" id="TIGR00042">
    <property type="entry name" value="RdgB/HAM1 family non-canonical purine NTP pyrophosphatase"/>
    <property type="match status" value="1"/>
</dbReference>
<keyword evidence="10" id="KW-1185">Reference proteome</keyword>
<evidence type="ECO:0000256" key="4">
    <source>
        <dbReference type="ARBA" id="ARBA00022801"/>
    </source>
</evidence>
<comment type="catalytic activity">
    <reaction evidence="7">
        <text>XTP + H2O = XMP + diphosphate + H(+)</text>
        <dbReference type="Rhea" id="RHEA:28610"/>
        <dbReference type="ChEBI" id="CHEBI:15377"/>
        <dbReference type="ChEBI" id="CHEBI:15378"/>
        <dbReference type="ChEBI" id="CHEBI:33019"/>
        <dbReference type="ChEBI" id="CHEBI:57464"/>
        <dbReference type="ChEBI" id="CHEBI:61314"/>
        <dbReference type="EC" id="3.6.1.66"/>
    </reaction>
</comment>
<dbReference type="EC" id="3.6.1.66" evidence="7"/>
<dbReference type="PANTHER" id="PTHR11067:SF9">
    <property type="entry name" value="INOSINE TRIPHOSPHATE PYROPHOSPHATASE"/>
    <property type="match status" value="1"/>
</dbReference>
<comment type="catalytic activity">
    <reaction evidence="7">
        <text>ITP + H2O = IMP + diphosphate + H(+)</text>
        <dbReference type="Rhea" id="RHEA:29399"/>
        <dbReference type="ChEBI" id="CHEBI:15377"/>
        <dbReference type="ChEBI" id="CHEBI:15378"/>
        <dbReference type="ChEBI" id="CHEBI:33019"/>
        <dbReference type="ChEBI" id="CHEBI:58053"/>
        <dbReference type="ChEBI" id="CHEBI:61402"/>
        <dbReference type="EC" id="3.6.1.66"/>
    </reaction>
</comment>
<feature type="binding site" evidence="7">
    <location>
        <position position="176"/>
    </location>
    <ligand>
        <name>substrate</name>
    </ligand>
</feature>
<dbReference type="HAMAP" id="MF_01405">
    <property type="entry name" value="Non_canon_purine_NTPase"/>
    <property type="match status" value="1"/>
</dbReference>
<reference evidence="9 10" key="1">
    <citation type="journal article" date="2023" name="ISME J.">
        <title>Cultivation and genomic characterization of novel and ubiquitous marine nitrite-oxidizing bacteria from the Nitrospirales.</title>
        <authorList>
            <person name="Mueller A.J."/>
            <person name="Daebeler A."/>
            <person name="Herbold C.W."/>
            <person name="Kirkegaard R.H."/>
            <person name="Daims H."/>
        </authorList>
    </citation>
    <scope>NUCLEOTIDE SEQUENCE [LARGE SCALE GENOMIC DNA]</scope>
    <source>
        <strain evidence="9 10">EB</strain>
    </source>
</reference>
<feature type="binding site" evidence="7">
    <location>
        <begin position="8"/>
        <end position="13"/>
    </location>
    <ligand>
        <name>substrate</name>
    </ligand>
</feature>
<comment type="caution">
    <text evidence="7">Lacks conserved residue(s) required for the propagation of feature annotation.</text>
</comment>
<keyword evidence="6 7" id="KW-0546">Nucleotide metabolism</keyword>
<evidence type="ECO:0000313" key="9">
    <source>
        <dbReference type="EMBL" id="MDT7040799.1"/>
    </source>
</evidence>
<dbReference type="Proteomes" id="UP001250932">
    <property type="component" value="Unassembled WGS sequence"/>
</dbReference>
<comment type="similarity">
    <text evidence="1 7 8">Belongs to the HAM1 NTPase family.</text>
</comment>
<feature type="binding site" evidence="7">
    <location>
        <position position="71"/>
    </location>
    <ligand>
        <name>substrate</name>
    </ligand>
</feature>
<comment type="caution">
    <text evidence="9">The sequence shown here is derived from an EMBL/GenBank/DDBJ whole genome shotgun (WGS) entry which is preliminary data.</text>
</comment>
<evidence type="ECO:0000256" key="1">
    <source>
        <dbReference type="ARBA" id="ARBA00008023"/>
    </source>
</evidence>
<name>A0ABU3K349_9BACT</name>
<dbReference type="InterPro" id="IPR002637">
    <property type="entry name" value="RdgB/HAM1"/>
</dbReference>
<evidence type="ECO:0000256" key="6">
    <source>
        <dbReference type="ARBA" id="ARBA00023080"/>
    </source>
</evidence>
<dbReference type="InterPro" id="IPR029001">
    <property type="entry name" value="ITPase-like_fam"/>
</dbReference>
<dbReference type="EMBL" id="JAQOUE010000001">
    <property type="protein sequence ID" value="MDT7040799.1"/>
    <property type="molecule type" value="Genomic_DNA"/>
</dbReference>
<gene>
    <name evidence="9" type="ORF">PPG34_00455</name>
</gene>
<feature type="active site" description="Proton acceptor" evidence="7">
    <location>
        <position position="70"/>
    </location>
</feature>
<keyword evidence="4 7" id="KW-0378">Hydrolase</keyword>
<comment type="cofactor">
    <cofactor evidence="7">
        <name>Mg(2+)</name>
        <dbReference type="ChEBI" id="CHEBI:18420"/>
    </cofactor>
    <text evidence="7">Binds 1 Mg(2+) ion per subunit.</text>
</comment>